<evidence type="ECO:0000313" key="8">
    <source>
        <dbReference type="Proteomes" id="UP000593564"/>
    </source>
</evidence>
<dbReference type="InterPro" id="IPR003657">
    <property type="entry name" value="WRKY_dom"/>
</dbReference>
<dbReference type="PANTHER" id="PTHR31282">
    <property type="entry name" value="WRKY TRANSCRIPTION FACTOR 21-RELATED"/>
    <property type="match status" value="1"/>
</dbReference>
<sequence>MAVELVMGYRNDSFTSHVEENAVVQEAASGLESVEKLIRLLSQSQQQQQRQEGQLSANSEQRSTMEIDMDCRAVADVAVTKFKRVISLLGRTRTGHARFRRAPLALPVQNQNRDSKEVSESTRIYCPRPIQQVPLAVPHPNSHHHHLQSQHDHLMIVKNGVIDRKDSASKSINFSSYSPAISGATTSFMSSLTGDTDSKQLSSLSAFQISNLSQVSSAGKPPLLKRKCSSSENAASGKCSGSSGRCHCSKRRKLRLKRVVRVPAISSKMSDIPPDDYSWRKYGQKPIKGSPHPRFVVGVTHLFLIFQLDSMININSVLDSFLLLGYYKCSSVRGCPARKHVERALDDPKMLIVTYEGEHNHSLSLAETSGLILESS</sequence>
<dbReference type="AlphaFoldDB" id="A0A7J7I8U1"/>
<keyword evidence="3" id="KW-0238">DNA-binding</keyword>
<evidence type="ECO:0000256" key="1">
    <source>
        <dbReference type="ARBA" id="ARBA00004123"/>
    </source>
</evidence>
<dbReference type="InterPro" id="IPR036576">
    <property type="entry name" value="WRKY_dom_sf"/>
</dbReference>
<evidence type="ECO:0000256" key="4">
    <source>
        <dbReference type="ARBA" id="ARBA00023163"/>
    </source>
</evidence>
<reference evidence="8" key="1">
    <citation type="journal article" date="2020" name="Nat. Commun.">
        <title>Genome assembly of wild tea tree DASZ reveals pedigree and selection history of tea varieties.</title>
        <authorList>
            <person name="Zhang W."/>
            <person name="Zhang Y."/>
            <person name="Qiu H."/>
            <person name="Guo Y."/>
            <person name="Wan H."/>
            <person name="Zhang X."/>
            <person name="Scossa F."/>
            <person name="Alseekh S."/>
            <person name="Zhang Q."/>
            <person name="Wang P."/>
            <person name="Xu L."/>
            <person name="Schmidt M.H."/>
            <person name="Jia X."/>
            <person name="Li D."/>
            <person name="Zhu A."/>
            <person name="Guo F."/>
            <person name="Chen W."/>
            <person name="Ni D."/>
            <person name="Usadel B."/>
            <person name="Fernie A.R."/>
            <person name="Wen W."/>
        </authorList>
    </citation>
    <scope>NUCLEOTIDE SEQUENCE [LARGE SCALE GENOMIC DNA]</scope>
    <source>
        <strain evidence="8">cv. G240</strain>
    </source>
</reference>
<dbReference type="PROSITE" id="PS50811">
    <property type="entry name" value="WRKY"/>
    <property type="match status" value="1"/>
</dbReference>
<protein>
    <recommendedName>
        <fullName evidence="6">WRKY domain-containing protein</fullName>
    </recommendedName>
</protein>
<dbReference type="Gene3D" id="2.20.25.80">
    <property type="entry name" value="WRKY domain"/>
    <property type="match status" value="1"/>
</dbReference>
<proteinExistence type="predicted"/>
<feature type="domain" description="WRKY" evidence="6">
    <location>
        <begin position="268"/>
        <end position="364"/>
    </location>
</feature>
<keyword evidence="8" id="KW-1185">Reference proteome</keyword>
<comment type="caution">
    <text evidence="7">The sequence shown here is derived from an EMBL/GenBank/DDBJ whole genome shotgun (WGS) entry which is preliminary data.</text>
</comment>
<dbReference type="GO" id="GO:0005516">
    <property type="term" value="F:calmodulin binding"/>
    <property type="evidence" value="ECO:0007669"/>
    <property type="project" value="UniProtKB-ARBA"/>
</dbReference>
<dbReference type="GO" id="GO:0005634">
    <property type="term" value="C:nucleus"/>
    <property type="evidence" value="ECO:0007669"/>
    <property type="project" value="UniProtKB-SubCell"/>
</dbReference>
<evidence type="ECO:0000313" key="7">
    <source>
        <dbReference type="EMBL" id="KAF5961349.1"/>
    </source>
</evidence>
<evidence type="ECO:0000256" key="3">
    <source>
        <dbReference type="ARBA" id="ARBA00023125"/>
    </source>
</evidence>
<dbReference type="Pfam" id="PF10533">
    <property type="entry name" value="Plant_zn_clust"/>
    <property type="match status" value="1"/>
</dbReference>
<dbReference type="InterPro" id="IPR044810">
    <property type="entry name" value="WRKY_plant"/>
</dbReference>
<accession>A0A7J7I8U1</accession>
<dbReference type="SMART" id="SM00774">
    <property type="entry name" value="WRKY"/>
    <property type="match status" value="1"/>
</dbReference>
<dbReference type="GO" id="GO:0003700">
    <property type="term" value="F:DNA-binding transcription factor activity"/>
    <property type="evidence" value="ECO:0007669"/>
    <property type="project" value="InterPro"/>
</dbReference>
<keyword evidence="2" id="KW-0805">Transcription regulation</keyword>
<name>A0A7J7I8U1_CAMSI</name>
<evidence type="ECO:0000256" key="2">
    <source>
        <dbReference type="ARBA" id="ARBA00023015"/>
    </source>
</evidence>
<reference evidence="7 8" key="2">
    <citation type="submission" date="2020-07" db="EMBL/GenBank/DDBJ databases">
        <title>Genome assembly of wild tea tree DASZ reveals pedigree and selection history of tea varieties.</title>
        <authorList>
            <person name="Zhang W."/>
        </authorList>
    </citation>
    <scope>NUCLEOTIDE SEQUENCE [LARGE SCALE GENOMIC DNA]</scope>
    <source>
        <strain evidence="8">cv. G240</strain>
        <tissue evidence="7">Leaf</tissue>
    </source>
</reference>
<dbReference type="SUPFAM" id="SSF118290">
    <property type="entry name" value="WRKY DNA-binding domain"/>
    <property type="match status" value="2"/>
</dbReference>
<dbReference type="Pfam" id="PF03106">
    <property type="entry name" value="WRKY"/>
    <property type="match status" value="2"/>
</dbReference>
<dbReference type="Proteomes" id="UP000593564">
    <property type="component" value="Unassembled WGS sequence"/>
</dbReference>
<keyword evidence="5" id="KW-0539">Nucleus</keyword>
<organism evidence="7 8">
    <name type="scientific">Camellia sinensis</name>
    <name type="common">Tea plant</name>
    <name type="synonym">Thea sinensis</name>
    <dbReference type="NCBI Taxonomy" id="4442"/>
    <lineage>
        <taxon>Eukaryota</taxon>
        <taxon>Viridiplantae</taxon>
        <taxon>Streptophyta</taxon>
        <taxon>Embryophyta</taxon>
        <taxon>Tracheophyta</taxon>
        <taxon>Spermatophyta</taxon>
        <taxon>Magnoliopsida</taxon>
        <taxon>eudicotyledons</taxon>
        <taxon>Gunneridae</taxon>
        <taxon>Pentapetalae</taxon>
        <taxon>asterids</taxon>
        <taxon>Ericales</taxon>
        <taxon>Theaceae</taxon>
        <taxon>Camellia</taxon>
    </lineage>
</organism>
<keyword evidence="4" id="KW-0804">Transcription</keyword>
<gene>
    <name evidence="7" type="ORF">HYC85_002558</name>
</gene>
<dbReference type="GO" id="GO:0043565">
    <property type="term" value="F:sequence-specific DNA binding"/>
    <property type="evidence" value="ECO:0007669"/>
    <property type="project" value="InterPro"/>
</dbReference>
<comment type="subcellular location">
    <subcellularLocation>
        <location evidence="1">Nucleus</location>
    </subcellularLocation>
</comment>
<dbReference type="InterPro" id="IPR018872">
    <property type="entry name" value="Zn-cluster-dom"/>
</dbReference>
<evidence type="ECO:0000256" key="5">
    <source>
        <dbReference type="ARBA" id="ARBA00023242"/>
    </source>
</evidence>
<evidence type="ECO:0000259" key="6">
    <source>
        <dbReference type="PROSITE" id="PS50811"/>
    </source>
</evidence>
<dbReference type="EMBL" id="JACBKZ010000001">
    <property type="protein sequence ID" value="KAF5961349.1"/>
    <property type="molecule type" value="Genomic_DNA"/>
</dbReference>